<evidence type="ECO:0000313" key="4">
    <source>
        <dbReference type="Proteomes" id="UP001476282"/>
    </source>
</evidence>
<dbReference type="EMBL" id="BAABRI010000001">
    <property type="protein sequence ID" value="GAA5481025.1"/>
    <property type="molecule type" value="Genomic_DNA"/>
</dbReference>
<proteinExistence type="predicted"/>
<reference evidence="3 4" key="1">
    <citation type="submission" date="2024-02" db="EMBL/GenBank/DDBJ databases">
        <title>Haloferula sargassicola NBRC 104335.</title>
        <authorList>
            <person name="Ichikawa N."/>
            <person name="Katano-Makiyama Y."/>
            <person name="Hidaka K."/>
        </authorList>
    </citation>
    <scope>NUCLEOTIDE SEQUENCE [LARGE SCALE GENOMIC DNA]</scope>
    <source>
        <strain evidence="3 4">NBRC 104335</strain>
    </source>
</reference>
<comment type="caution">
    <text evidence="3">The sequence shown here is derived from an EMBL/GenBank/DDBJ whole genome shotgun (WGS) entry which is preliminary data.</text>
</comment>
<keyword evidence="2" id="KW-0472">Membrane</keyword>
<name>A0ABP9UHN1_9BACT</name>
<accession>A0ABP9UHN1</accession>
<gene>
    <name evidence="3" type="ORF">Hsar01_00230</name>
</gene>
<keyword evidence="2" id="KW-1133">Transmembrane helix</keyword>
<evidence type="ECO:0000256" key="1">
    <source>
        <dbReference type="SAM" id="MobiDB-lite"/>
    </source>
</evidence>
<sequence>MNAKSHISICYAMLFLLCFGTDELPPISDANRQRHEESRLKWTARAAEAVENPSEKNLLLLARGIRSVWHPARYPSKEEKELSNELAHIMLSIPGSMGFFEERYYEAKRDWDKGLLRTQAYNDARRETLGTIFYLPSPESIRVLGSLLEDLKPVGSGESSSICTAFYALRGLMNLIDDGPAYSDTIEDQIRDRKSWMLWFEQVKAGARTFRFKGDPQPYTLAGPTEKELRPGNQETESVEARRRKTTGLENSGISEKDGVEDRRKIPWLPLGLATLLAAGGGTYLWWKSRRTAM</sequence>
<keyword evidence="2" id="KW-0812">Transmembrane</keyword>
<feature type="transmembrane region" description="Helical" evidence="2">
    <location>
        <begin position="268"/>
        <end position="287"/>
    </location>
</feature>
<evidence type="ECO:0000313" key="3">
    <source>
        <dbReference type="EMBL" id="GAA5481025.1"/>
    </source>
</evidence>
<evidence type="ECO:0000256" key="2">
    <source>
        <dbReference type="SAM" id="Phobius"/>
    </source>
</evidence>
<dbReference type="Proteomes" id="UP001476282">
    <property type="component" value="Unassembled WGS sequence"/>
</dbReference>
<organism evidence="3 4">
    <name type="scientific">Haloferula sargassicola</name>
    <dbReference type="NCBI Taxonomy" id="490096"/>
    <lineage>
        <taxon>Bacteria</taxon>
        <taxon>Pseudomonadati</taxon>
        <taxon>Verrucomicrobiota</taxon>
        <taxon>Verrucomicrobiia</taxon>
        <taxon>Verrucomicrobiales</taxon>
        <taxon>Verrucomicrobiaceae</taxon>
        <taxon>Haloferula</taxon>
    </lineage>
</organism>
<keyword evidence="4" id="KW-1185">Reference proteome</keyword>
<protein>
    <submittedName>
        <fullName evidence="3">Uncharacterized protein</fullName>
    </submittedName>
</protein>
<feature type="region of interest" description="Disordered" evidence="1">
    <location>
        <begin position="220"/>
        <end position="258"/>
    </location>
</feature>